<keyword evidence="3" id="KW-1185">Reference proteome</keyword>
<feature type="region of interest" description="Disordered" evidence="1">
    <location>
        <begin position="1"/>
        <end position="243"/>
    </location>
</feature>
<evidence type="ECO:0000313" key="2">
    <source>
        <dbReference type="EMBL" id="KOO25312.1"/>
    </source>
</evidence>
<gene>
    <name evidence="2" type="ORF">Ctob_008951</name>
</gene>
<feature type="compositionally biased region" description="Acidic residues" evidence="1">
    <location>
        <begin position="108"/>
        <end position="117"/>
    </location>
</feature>
<feature type="compositionally biased region" description="Low complexity" evidence="1">
    <location>
        <begin position="145"/>
        <end position="155"/>
    </location>
</feature>
<proteinExistence type="predicted"/>
<organism evidence="2 3">
    <name type="scientific">Chrysochromulina tobinii</name>
    <dbReference type="NCBI Taxonomy" id="1460289"/>
    <lineage>
        <taxon>Eukaryota</taxon>
        <taxon>Haptista</taxon>
        <taxon>Haptophyta</taxon>
        <taxon>Prymnesiophyceae</taxon>
        <taxon>Prymnesiales</taxon>
        <taxon>Chrysochromulinaceae</taxon>
        <taxon>Chrysochromulina</taxon>
    </lineage>
</organism>
<sequence>MDVDDDGAAAKEGSEGGSGETPTRVEDATANSDADLHGGKAVKAEEASPDADLHGGKAVKAEEASPDADLHGGKAVKAEEASPDQVCPKEAFMAEDPPEEAAKPGVDLPEEAAELDVDAVPSSDEVGAAVAEEVAGRSSGRKRAPSAAALAAAASKEAEAEARGQERLEKAKEREVKREVKREDKEVKSEDKEVKREDKQVKREDKEVKRAGKTGDGAKAAVTKAKGAAVKAGAKSSADVDSSDEEVVAAATASSATAAASSAAPAVPSPPSAAAGGKGHRAEAAREAAAAAVASVRSAASWFVLLKPRLDFSVTRLASGEPVNLFEVLPTLGQPDSEPLGVLGTIGPPLSATAAAAAAAGSHAAASAAGGVWVRTTALLKARLDYSVAPPALWVQTASALYRLTQPAEAYLPLYKPPGGNRNNPMPEVSLVGESMLPVYERKEAHPFESAKGVVVPVMMLADFELCDGAGGPRALIATLPEGTLRAAQKAQKAAAVPSAAGADELDVYVKARVLPNKEGGSRPWVWAGPIRAWSTDLDRRGTDGKLLPGLWLCTKTVAYFAPLARASSTSEAHMRSWLTGDGLLTRYAAELLAGCREHRDPRTAVKLFNTICSSAWSRLPAETVKYGVRRETLLEKHVTTFVIEALEDAGYAEFGKRINEQRVEQMVALACKDALPLSMWNLARWLQAVGRALKARPRWFASIGSDMLGIGPEPGVEPESAPPPPAAAAATGGAGASGGPGAVSGAPTYRAGPGAAAGGASGFGSVGGFGAGFGVPESQRGGPGAVARGGPGAVVRGGPGAVAAVDFEDDEEDEYEEIPIQERRRGV</sequence>
<feature type="compositionally biased region" description="Basic and acidic residues" evidence="1">
    <location>
        <begin position="34"/>
        <end position="80"/>
    </location>
</feature>
<accession>A0A0M0JG17</accession>
<feature type="compositionally biased region" description="Gly residues" evidence="1">
    <location>
        <begin position="782"/>
        <end position="801"/>
    </location>
</feature>
<protein>
    <submittedName>
        <fullName evidence="2">Uncharacterized protein</fullName>
    </submittedName>
</protein>
<comment type="caution">
    <text evidence="2">The sequence shown here is derived from an EMBL/GenBank/DDBJ whole genome shotgun (WGS) entry which is preliminary data.</text>
</comment>
<dbReference type="AlphaFoldDB" id="A0A0M0JG17"/>
<feature type="region of interest" description="Disordered" evidence="1">
    <location>
        <begin position="257"/>
        <end position="280"/>
    </location>
</feature>
<feature type="compositionally biased region" description="Low complexity" evidence="1">
    <location>
        <begin position="257"/>
        <end position="266"/>
    </location>
</feature>
<reference evidence="3" key="1">
    <citation type="journal article" date="2015" name="PLoS Genet.">
        <title>Genome Sequence and Transcriptome Analyses of Chrysochromulina tobin: Metabolic Tools for Enhanced Algal Fitness in the Prominent Order Prymnesiales (Haptophyceae).</title>
        <authorList>
            <person name="Hovde B.T."/>
            <person name="Deodato C.R."/>
            <person name="Hunsperger H.M."/>
            <person name="Ryken S.A."/>
            <person name="Yost W."/>
            <person name="Jha R.K."/>
            <person name="Patterson J."/>
            <person name="Monnat R.J. Jr."/>
            <person name="Barlow S.B."/>
            <person name="Starkenburg S.R."/>
            <person name="Cattolico R.A."/>
        </authorList>
    </citation>
    <scope>NUCLEOTIDE SEQUENCE</scope>
    <source>
        <strain evidence="3">CCMP291</strain>
    </source>
</reference>
<name>A0A0M0JG17_9EUKA</name>
<feature type="compositionally biased region" description="Basic and acidic residues" evidence="1">
    <location>
        <begin position="156"/>
        <end position="210"/>
    </location>
</feature>
<dbReference type="OrthoDB" id="10672885at2759"/>
<feature type="region of interest" description="Disordered" evidence="1">
    <location>
        <begin position="711"/>
        <end position="741"/>
    </location>
</feature>
<feature type="compositionally biased region" description="Low complexity" evidence="1">
    <location>
        <begin position="217"/>
        <end position="240"/>
    </location>
</feature>
<dbReference type="Proteomes" id="UP000037460">
    <property type="component" value="Unassembled WGS sequence"/>
</dbReference>
<evidence type="ECO:0000313" key="3">
    <source>
        <dbReference type="Proteomes" id="UP000037460"/>
    </source>
</evidence>
<evidence type="ECO:0000256" key="1">
    <source>
        <dbReference type="SAM" id="MobiDB-lite"/>
    </source>
</evidence>
<dbReference type="EMBL" id="JWZX01002992">
    <property type="protein sequence ID" value="KOO25312.1"/>
    <property type="molecule type" value="Genomic_DNA"/>
</dbReference>
<feature type="region of interest" description="Disordered" evidence="1">
    <location>
        <begin position="772"/>
        <end position="828"/>
    </location>
</feature>
<feature type="compositionally biased region" description="Acidic residues" evidence="1">
    <location>
        <begin position="807"/>
        <end position="820"/>
    </location>
</feature>